<evidence type="ECO:0000313" key="2">
    <source>
        <dbReference type="Proteomes" id="UP000828941"/>
    </source>
</evidence>
<keyword evidence="2" id="KW-1185">Reference proteome</keyword>
<proteinExistence type="predicted"/>
<dbReference type="EMBL" id="CM039426">
    <property type="protein sequence ID" value="KAI4356047.1"/>
    <property type="molecule type" value="Genomic_DNA"/>
</dbReference>
<comment type="caution">
    <text evidence="1">The sequence shown here is derived from an EMBL/GenBank/DDBJ whole genome shotgun (WGS) entry which is preliminary data.</text>
</comment>
<reference evidence="1 2" key="1">
    <citation type="journal article" date="2022" name="DNA Res.">
        <title>Chromosomal-level genome assembly of the orchid tree Bauhinia variegata (Leguminosae; Cercidoideae) supports the allotetraploid origin hypothesis of Bauhinia.</title>
        <authorList>
            <person name="Zhong Y."/>
            <person name="Chen Y."/>
            <person name="Zheng D."/>
            <person name="Pang J."/>
            <person name="Liu Y."/>
            <person name="Luo S."/>
            <person name="Meng S."/>
            <person name="Qian L."/>
            <person name="Wei D."/>
            <person name="Dai S."/>
            <person name="Zhou R."/>
        </authorList>
    </citation>
    <scope>NUCLEOTIDE SEQUENCE [LARGE SCALE GENOMIC DNA]</scope>
    <source>
        <strain evidence="1">BV-YZ2020</strain>
    </source>
</reference>
<evidence type="ECO:0000313" key="1">
    <source>
        <dbReference type="EMBL" id="KAI4356047.1"/>
    </source>
</evidence>
<dbReference type="Proteomes" id="UP000828941">
    <property type="component" value="Chromosome 1"/>
</dbReference>
<sequence length="1131" mass="128968">MLKRPSSYFFFFRTRRAVTSCTLPADPPSMAVSNVSGDHKSLCFSLAEHLIQRGIFQSAQQVIRRMIRDSSSVSDAIWVVNFADERGLELDLGSYSAFIRKLVKSGEPQLAEMFYSNKIIARGVSPDPAILNSMIICFCKLGKLEAAMTHFDKLLFLNWLPCQEACISLLREFCSKNQFLDAFDYFIKGINAGGQFSFWCYNLLISGLCHGGHLDEALQVFDILRNSNHSLPTVHIYKSLFYGLCKRGRVVEAESLFGEMESQGMYVDKTMYTFLVHEYCKDKKMKMALRVFLRMLKTGCEPDNHLCNTLIHGFMKMNQFDKGWVIHNKMMEWGIKPNVATYHIMINKYCREDKVDCALILLEHMIRSNLVPNVHCYTVLISALYKQNRIREADELYKTMVERGVVPDHVLFLVLMKKCPKGCVLHLALSTLVAIAKNGCGYDLSMFSSSSSTNPSHLEKEIELLLEKIARSNLNLATVAYGIFVSALCEEGQIDEALVCLDKMVDLGFKPSLSTFNSVIKCLCQLGIFEDSHSLINLIEDHGMVPNQATYLIMINELCNRGDLVSVNSILDEMKERGTKPSVAIYDSIIGCLCKERRIFEAEDMFKRMLQTGVDPDEIIYTTLINGYGTNGRAVKARELFDKMIENSIKPSSHSYTALISGLVKRHMIDMGCTYLGRMLGDGTPPNIVLYTSLIKHFLQNGEFGFAFRLVDSMEKNEMECDLIMCIILASGVCRHISGTWKKNNSISYRNSDRAKEMLLYFLYQKPFLPKETSLRVSSLSPAEMTSLAMKLIEKIKGVKFMPNLYLYNCIISGFCRAQRFHDAYNIWKLMQKEGVHPNQVSYTILIDGHVRSGDIDSAVRLFNTTNAEGCVPDRIAHNTLLKGLLIAGRLLDAMSLVYAMHKRGLYPNRVNYNILLNCFCSNDLSDYAYRVFEEMIAQNYKVSRYNHNWLLYFLCESNRLHEARLVLDMLLLRGAPDSKDPDESWLIICLNDTTSHSKILCSIHKIAAFVSGLASWVSRKTFGSSQYESASSGVFSSFFKRLKEKHHLIWVRSLIENLQQLSVHSDPLIGRIINVWWPMDKKLEDSVFSENDEDNFFKLEELIQMGDGFQAELSHTHSEDIQQRSWYEKC</sequence>
<organism evidence="1 2">
    <name type="scientific">Bauhinia variegata</name>
    <name type="common">Purple orchid tree</name>
    <name type="synonym">Phanera variegata</name>
    <dbReference type="NCBI Taxonomy" id="167791"/>
    <lineage>
        <taxon>Eukaryota</taxon>
        <taxon>Viridiplantae</taxon>
        <taxon>Streptophyta</taxon>
        <taxon>Embryophyta</taxon>
        <taxon>Tracheophyta</taxon>
        <taxon>Spermatophyta</taxon>
        <taxon>Magnoliopsida</taxon>
        <taxon>eudicotyledons</taxon>
        <taxon>Gunneridae</taxon>
        <taxon>Pentapetalae</taxon>
        <taxon>rosids</taxon>
        <taxon>fabids</taxon>
        <taxon>Fabales</taxon>
        <taxon>Fabaceae</taxon>
        <taxon>Cercidoideae</taxon>
        <taxon>Cercideae</taxon>
        <taxon>Bauhiniinae</taxon>
        <taxon>Bauhinia</taxon>
    </lineage>
</organism>
<accession>A0ACB9Q5G6</accession>
<name>A0ACB9Q5G6_BAUVA</name>
<gene>
    <name evidence="1" type="ORF">L6164_000100</name>
</gene>
<protein>
    <submittedName>
        <fullName evidence="1">Uncharacterized protein</fullName>
    </submittedName>
</protein>